<dbReference type="NCBIfam" id="NF041390">
    <property type="entry name" value="TadE_Rv3655c"/>
    <property type="match status" value="1"/>
</dbReference>
<dbReference type="Proteomes" id="UP000292685">
    <property type="component" value="Unassembled WGS sequence"/>
</dbReference>
<dbReference type="EMBL" id="SHLA01000001">
    <property type="protein sequence ID" value="RZU62362.1"/>
    <property type="molecule type" value="Genomic_DNA"/>
</dbReference>
<name>A0A4Q8ADP7_9MICC</name>
<keyword evidence="2" id="KW-1185">Reference proteome</keyword>
<evidence type="ECO:0008006" key="3">
    <source>
        <dbReference type="Google" id="ProtNLM"/>
    </source>
</evidence>
<protein>
    <recommendedName>
        <fullName evidence="3">TadE-like protein</fullName>
    </recommendedName>
</protein>
<evidence type="ECO:0000313" key="1">
    <source>
        <dbReference type="EMBL" id="RZU62362.1"/>
    </source>
</evidence>
<sequence>MLLPTLAVLLAFALGAGGLGITQIQLEEGARAAARELARGESAPSASAAARRHAGGQARITVEPGGEYSRVSIARDVRIPLIGSHVVTLSADAEARTEAARGG</sequence>
<comment type="caution">
    <text evidence="1">The sequence shown here is derived from an EMBL/GenBank/DDBJ whole genome shotgun (WGS) entry which is preliminary data.</text>
</comment>
<organism evidence="1 2">
    <name type="scientific">Zhihengliuella halotolerans</name>
    <dbReference type="NCBI Taxonomy" id="370736"/>
    <lineage>
        <taxon>Bacteria</taxon>
        <taxon>Bacillati</taxon>
        <taxon>Actinomycetota</taxon>
        <taxon>Actinomycetes</taxon>
        <taxon>Micrococcales</taxon>
        <taxon>Micrococcaceae</taxon>
        <taxon>Zhihengliuella</taxon>
    </lineage>
</organism>
<evidence type="ECO:0000313" key="2">
    <source>
        <dbReference type="Proteomes" id="UP000292685"/>
    </source>
</evidence>
<reference evidence="1 2" key="1">
    <citation type="submission" date="2019-02" db="EMBL/GenBank/DDBJ databases">
        <title>Sequencing the genomes of 1000 actinobacteria strains.</title>
        <authorList>
            <person name="Klenk H.-P."/>
        </authorList>
    </citation>
    <scope>NUCLEOTIDE SEQUENCE [LARGE SCALE GENOMIC DNA]</scope>
    <source>
        <strain evidence="1 2">DSM 17364</strain>
    </source>
</reference>
<proteinExistence type="predicted"/>
<dbReference type="InterPro" id="IPR049790">
    <property type="entry name" value="Rv3655c/TadE"/>
</dbReference>
<accession>A0A4Q8ADP7</accession>
<gene>
    <name evidence="1" type="ORF">EV380_1955</name>
</gene>
<dbReference type="AlphaFoldDB" id="A0A4Q8ADP7"/>